<dbReference type="EnsemblPlants" id="KRH18804">
    <property type="protein sequence ID" value="KRH18804"/>
    <property type="gene ID" value="GLYMA_13G083200"/>
</dbReference>
<protein>
    <submittedName>
        <fullName evidence="1 2">Uncharacterized protein</fullName>
    </submittedName>
</protein>
<dbReference type="EMBL" id="CM000846">
    <property type="protein sequence ID" value="KRH18804.1"/>
    <property type="molecule type" value="Genomic_DNA"/>
</dbReference>
<dbReference type="InterPro" id="IPR006912">
    <property type="entry name" value="Harbinger_derived_prot"/>
</dbReference>
<keyword evidence="3" id="KW-1185">Reference proteome</keyword>
<dbReference type="Pfam" id="PF04827">
    <property type="entry name" value="Plant_tran"/>
    <property type="match status" value="1"/>
</dbReference>
<reference evidence="2" key="2">
    <citation type="submission" date="2018-02" db="UniProtKB">
        <authorList>
            <consortium name="EnsemblPlants"/>
        </authorList>
    </citation>
    <scope>IDENTIFICATION</scope>
    <source>
        <strain evidence="2">Williams 82</strain>
    </source>
</reference>
<sequence length="81" mass="9361">MDTMKDIMLTCIILHNIIVEDEQDTLNDNANVDYDHVDNDILNVEVSSSTLPGFVAYLQTRHIIHTRRIHQQLQAELVMDI</sequence>
<dbReference type="InParanoid" id="A0A0R0GXB1"/>
<dbReference type="AlphaFoldDB" id="A0A0R0GXB1"/>
<dbReference type="Gramene" id="KRH18804">
    <property type="protein sequence ID" value="KRH18804"/>
    <property type="gene ID" value="GLYMA_13G083200"/>
</dbReference>
<accession>A0A0R0GXB1</accession>
<proteinExistence type="predicted"/>
<organism evidence="1">
    <name type="scientific">Glycine max</name>
    <name type="common">Soybean</name>
    <name type="synonym">Glycine hispida</name>
    <dbReference type="NCBI Taxonomy" id="3847"/>
    <lineage>
        <taxon>Eukaryota</taxon>
        <taxon>Viridiplantae</taxon>
        <taxon>Streptophyta</taxon>
        <taxon>Embryophyta</taxon>
        <taxon>Tracheophyta</taxon>
        <taxon>Spermatophyta</taxon>
        <taxon>Magnoliopsida</taxon>
        <taxon>eudicotyledons</taxon>
        <taxon>Gunneridae</taxon>
        <taxon>Pentapetalae</taxon>
        <taxon>rosids</taxon>
        <taxon>fabids</taxon>
        <taxon>Fabales</taxon>
        <taxon>Fabaceae</taxon>
        <taxon>Papilionoideae</taxon>
        <taxon>50 kb inversion clade</taxon>
        <taxon>NPAAA clade</taxon>
        <taxon>indigoferoid/millettioid clade</taxon>
        <taxon>Phaseoleae</taxon>
        <taxon>Glycine</taxon>
        <taxon>Glycine subgen. Soja</taxon>
    </lineage>
</organism>
<reference evidence="1" key="3">
    <citation type="submission" date="2018-07" db="EMBL/GenBank/DDBJ databases">
        <title>WGS assembly of Glycine max.</title>
        <authorList>
            <person name="Schmutz J."/>
            <person name="Cannon S."/>
            <person name="Schlueter J."/>
            <person name="Ma J."/>
            <person name="Mitros T."/>
            <person name="Nelson W."/>
            <person name="Hyten D."/>
            <person name="Song Q."/>
            <person name="Thelen J."/>
            <person name="Cheng J."/>
            <person name="Xu D."/>
            <person name="Hellsten U."/>
            <person name="May G."/>
            <person name="Yu Y."/>
            <person name="Sakurai T."/>
            <person name="Umezawa T."/>
            <person name="Bhattacharyya M."/>
            <person name="Sandhu D."/>
            <person name="Valliyodan B."/>
            <person name="Lindquist E."/>
            <person name="Peto M."/>
            <person name="Grant D."/>
            <person name="Shu S."/>
            <person name="Goodstein D."/>
            <person name="Barry K."/>
            <person name="Futrell-Griggs M."/>
            <person name="Abernathy B."/>
            <person name="Du J."/>
            <person name="Tian Z."/>
            <person name="Zhu L."/>
            <person name="Gill N."/>
            <person name="Joshi T."/>
            <person name="Libault M."/>
            <person name="Sethuraman A."/>
            <person name="Zhang X."/>
            <person name="Shinozaki K."/>
            <person name="Nguyen H."/>
            <person name="Wing R."/>
            <person name="Cregan P."/>
            <person name="Specht J."/>
            <person name="Grimwood J."/>
            <person name="Rokhsar D."/>
            <person name="Stacey G."/>
            <person name="Shoemaker R."/>
            <person name="Jackson S."/>
        </authorList>
    </citation>
    <scope>NUCLEOTIDE SEQUENCE</scope>
    <source>
        <tissue evidence="1">Callus</tissue>
    </source>
</reference>
<evidence type="ECO:0000313" key="1">
    <source>
        <dbReference type="EMBL" id="KRH18804.1"/>
    </source>
</evidence>
<name>A0A0R0GXB1_SOYBN</name>
<evidence type="ECO:0000313" key="3">
    <source>
        <dbReference type="Proteomes" id="UP000008827"/>
    </source>
</evidence>
<gene>
    <name evidence="1" type="ORF">GLYMA_13G083200</name>
</gene>
<reference evidence="1 2" key="1">
    <citation type="journal article" date="2010" name="Nature">
        <title>Genome sequence of the palaeopolyploid soybean.</title>
        <authorList>
            <person name="Schmutz J."/>
            <person name="Cannon S.B."/>
            <person name="Schlueter J."/>
            <person name="Ma J."/>
            <person name="Mitros T."/>
            <person name="Nelson W."/>
            <person name="Hyten D.L."/>
            <person name="Song Q."/>
            <person name="Thelen J.J."/>
            <person name="Cheng J."/>
            <person name="Xu D."/>
            <person name="Hellsten U."/>
            <person name="May G.D."/>
            <person name="Yu Y."/>
            <person name="Sakurai T."/>
            <person name="Umezawa T."/>
            <person name="Bhattacharyya M.K."/>
            <person name="Sandhu D."/>
            <person name="Valliyodan B."/>
            <person name="Lindquist E."/>
            <person name="Peto M."/>
            <person name="Grant D."/>
            <person name="Shu S."/>
            <person name="Goodstein D."/>
            <person name="Barry K."/>
            <person name="Futrell-Griggs M."/>
            <person name="Abernathy B."/>
            <person name="Du J."/>
            <person name="Tian Z."/>
            <person name="Zhu L."/>
            <person name="Gill N."/>
            <person name="Joshi T."/>
            <person name="Libault M."/>
            <person name="Sethuraman A."/>
            <person name="Zhang X.-C."/>
            <person name="Shinozaki K."/>
            <person name="Nguyen H.T."/>
            <person name="Wing R.A."/>
            <person name="Cregan P."/>
            <person name="Specht J."/>
            <person name="Grimwood J."/>
            <person name="Rokhsar D."/>
            <person name="Stacey G."/>
            <person name="Shoemaker R.C."/>
            <person name="Jackson S.A."/>
        </authorList>
    </citation>
    <scope>NUCLEOTIDE SEQUENCE</scope>
    <source>
        <strain evidence="2">cv. Williams 82</strain>
        <tissue evidence="1">Callus</tissue>
    </source>
</reference>
<evidence type="ECO:0000313" key="2">
    <source>
        <dbReference type="EnsemblPlants" id="KRH18804"/>
    </source>
</evidence>
<dbReference type="Proteomes" id="UP000008827">
    <property type="component" value="Chromosome 13"/>
</dbReference>